<proteinExistence type="predicted"/>
<dbReference type="Proteomes" id="UP000754883">
    <property type="component" value="Unassembled WGS sequence"/>
</dbReference>
<keyword evidence="2" id="KW-1185">Reference proteome</keyword>
<protein>
    <submittedName>
        <fullName evidence="1">Uncharacterized protein</fullName>
    </submittedName>
</protein>
<reference evidence="1 2" key="2">
    <citation type="submission" date="2021-10" db="EMBL/GenBank/DDBJ databases">
        <authorList>
            <person name="Piombo E."/>
        </authorList>
    </citation>
    <scope>NUCLEOTIDE SEQUENCE [LARGE SCALE GENOMIC DNA]</scope>
</reference>
<accession>A0A9N9Y2Y0</accession>
<dbReference type="AlphaFoldDB" id="A0A9N9Y2Y0"/>
<reference evidence="2" key="1">
    <citation type="submission" date="2019-06" db="EMBL/GenBank/DDBJ databases">
        <authorList>
            <person name="Broberg M."/>
        </authorList>
    </citation>
    <scope>NUCLEOTIDE SEQUENCE [LARGE SCALE GENOMIC DNA]</scope>
</reference>
<dbReference type="EMBL" id="CABFNO020001496">
    <property type="protein sequence ID" value="CAG9992509.1"/>
    <property type="molecule type" value="Genomic_DNA"/>
</dbReference>
<sequence length="114" mass="13034">MSATSTASKHRPRSIDYVPRLSWKEAKKMLVPFTLYKALEYPDVGGILVSVPSPKDLQCQKNLDNFENLKKSQLVVPVMPHIYKYRDAQQLADVFLAKQHRLSRISYTIGALED</sequence>
<name>A0A9N9Y2Y0_9HYPO</name>
<evidence type="ECO:0000313" key="1">
    <source>
        <dbReference type="EMBL" id="CAG9992509.1"/>
    </source>
</evidence>
<gene>
    <name evidence="1" type="ORF">CBYS24578_00010732</name>
</gene>
<evidence type="ECO:0000313" key="2">
    <source>
        <dbReference type="Proteomes" id="UP000754883"/>
    </source>
</evidence>
<organism evidence="1 2">
    <name type="scientific">Clonostachys byssicola</name>
    <dbReference type="NCBI Taxonomy" id="160290"/>
    <lineage>
        <taxon>Eukaryota</taxon>
        <taxon>Fungi</taxon>
        <taxon>Dikarya</taxon>
        <taxon>Ascomycota</taxon>
        <taxon>Pezizomycotina</taxon>
        <taxon>Sordariomycetes</taxon>
        <taxon>Hypocreomycetidae</taxon>
        <taxon>Hypocreales</taxon>
        <taxon>Bionectriaceae</taxon>
        <taxon>Clonostachys</taxon>
    </lineage>
</organism>
<comment type="caution">
    <text evidence="1">The sequence shown here is derived from an EMBL/GenBank/DDBJ whole genome shotgun (WGS) entry which is preliminary data.</text>
</comment>